<dbReference type="Proteomes" id="UP000664398">
    <property type="component" value="Unassembled WGS sequence"/>
</dbReference>
<organism evidence="2 3">
    <name type="scientific">Leucobacter ruminantium</name>
    <dbReference type="NCBI Taxonomy" id="1289170"/>
    <lineage>
        <taxon>Bacteria</taxon>
        <taxon>Bacillati</taxon>
        <taxon>Actinomycetota</taxon>
        <taxon>Actinomycetes</taxon>
        <taxon>Micrococcales</taxon>
        <taxon>Microbacteriaceae</taxon>
        <taxon>Leucobacter</taxon>
    </lineage>
</organism>
<dbReference type="Pfam" id="PF08818">
    <property type="entry name" value="DUF1801"/>
    <property type="match status" value="1"/>
</dbReference>
<proteinExistence type="predicted"/>
<evidence type="ECO:0000259" key="1">
    <source>
        <dbReference type="Pfam" id="PF08818"/>
    </source>
</evidence>
<gene>
    <name evidence="2" type="ORF">J4H91_10155</name>
</gene>
<dbReference type="SUPFAM" id="SSF159888">
    <property type="entry name" value="YdhG-like"/>
    <property type="match status" value="1"/>
</dbReference>
<dbReference type="EMBL" id="JAGDYL010000017">
    <property type="protein sequence ID" value="MBO1805675.1"/>
    <property type="molecule type" value="Genomic_DNA"/>
</dbReference>
<evidence type="ECO:0000313" key="3">
    <source>
        <dbReference type="Proteomes" id="UP000664398"/>
    </source>
</evidence>
<accession>A0A939LVT6</accession>
<sequence>MTVSKRGDRSVAAWFEEHSDHPDLPVLLALCDRIDRVDPRLICEIKWNAPSYAIVDHFATTGLVPKGGVRLVLHCGAVKRETPLRLRGGIPDTSGLLDWRGHDRATATFRTVAEVDVAGEALEAIIGEWILLTQT</sequence>
<name>A0A939LVT6_9MICO</name>
<reference evidence="2" key="1">
    <citation type="submission" date="2021-03" db="EMBL/GenBank/DDBJ databases">
        <title>Leucobacter chromiisoli sp. nov., isolated from chromium-containing soil of chemical plant.</title>
        <authorList>
            <person name="Xu Z."/>
        </authorList>
    </citation>
    <scope>NUCLEOTIDE SEQUENCE</scope>
    <source>
        <strain evidence="2">A2</strain>
    </source>
</reference>
<evidence type="ECO:0000313" key="2">
    <source>
        <dbReference type="EMBL" id="MBO1805675.1"/>
    </source>
</evidence>
<keyword evidence="3" id="KW-1185">Reference proteome</keyword>
<protein>
    <submittedName>
        <fullName evidence="2">DUF1801 domain-containing protein</fullName>
    </submittedName>
</protein>
<dbReference type="InterPro" id="IPR014922">
    <property type="entry name" value="YdhG-like"/>
</dbReference>
<dbReference type="AlphaFoldDB" id="A0A939LVT6"/>
<comment type="caution">
    <text evidence="2">The sequence shown here is derived from an EMBL/GenBank/DDBJ whole genome shotgun (WGS) entry which is preliminary data.</text>
</comment>
<dbReference type="RefSeq" id="WP_208046150.1">
    <property type="nucleotide sequence ID" value="NZ_JAGDYL010000017.1"/>
</dbReference>
<feature type="domain" description="YdhG-like" evidence="1">
    <location>
        <begin position="26"/>
        <end position="130"/>
    </location>
</feature>